<dbReference type="InterPro" id="IPR011605">
    <property type="entry name" value="NusB_fam"/>
</dbReference>
<dbReference type="InterPro" id="IPR000086">
    <property type="entry name" value="NUDIX_hydrolase_dom"/>
</dbReference>
<dbReference type="Pfam" id="PF00293">
    <property type="entry name" value="NUDIX"/>
    <property type="match status" value="1"/>
</dbReference>
<dbReference type="Gene3D" id="3.90.79.10">
    <property type="entry name" value="Nucleoside Triphosphate Pyrophosphohydrolase"/>
    <property type="match status" value="1"/>
</dbReference>
<dbReference type="SUPFAM" id="SSF55811">
    <property type="entry name" value="Nudix"/>
    <property type="match status" value="1"/>
</dbReference>
<evidence type="ECO:0000313" key="7">
    <source>
        <dbReference type="EMBL" id="OGZ20545.1"/>
    </source>
</evidence>
<protein>
    <submittedName>
        <fullName evidence="7">Transcription antitermination factor NusB</fullName>
    </submittedName>
</protein>
<evidence type="ECO:0000256" key="4">
    <source>
        <dbReference type="ARBA" id="ARBA00023015"/>
    </source>
</evidence>
<dbReference type="InterPro" id="IPR015797">
    <property type="entry name" value="NUDIX_hydrolase-like_dom_sf"/>
</dbReference>
<dbReference type="Gene3D" id="1.10.940.10">
    <property type="entry name" value="NusB-like"/>
    <property type="match status" value="1"/>
</dbReference>
<keyword evidence="5" id="KW-0804">Transcription</keyword>
<dbReference type="EMBL" id="MHLU01000012">
    <property type="protein sequence ID" value="OGZ20545.1"/>
    <property type="molecule type" value="Genomic_DNA"/>
</dbReference>
<evidence type="ECO:0000313" key="8">
    <source>
        <dbReference type="Proteomes" id="UP000178106"/>
    </source>
</evidence>
<dbReference type="InterPro" id="IPR006027">
    <property type="entry name" value="NusB_RsmB_TIM44"/>
</dbReference>
<dbReference type="AlphaFoldDB" id="A0A1G2E466"/>
<dbReference type="GO" id="GO:0005829">
    <property type="term" value="C:cytosol"/>
    <property type="evidence" value="ECO:0007669"/>
    <property type="project" value="TreeGrafter"/>
</dbReference>
<name>A0A1G2E466_9BACT</name>
<dbReference type="Pfam" id="PF01029">
    <property type="entry name" value="NusB"/>
    <property type="match status" value="1"/>
</dbReference>
<keyword evidence="4" id="KW-0805">Transcription regulation</keyword>
<dbReference type="HAMAP" id="MF_00073">
    <property type="entry name" value="NusB"/>
    <property type="match status" value="1"/>
</dbReference>
<evidence type="ECO:0000256" key="1">
    <source>
        <dbReference type="ARBA" id="ARBA00005952"/>
    </source>
</evidence>
<dbReference type="GO" id="GO:0006353">
    <property type="term" value="P:DNA-templated transcription termination"/>
    <property type="evidence" value="ECO:0007669"/>
    <property type="project" value="InterPro"/>
</dbReference>
<reference evidence="7 8" key="1">
    <citation type="journal article" date="2016" name="Nat. Commun.">
        <title>Thousands of microbial genomes shed light on interconnected biogeochemical processes in an aquifer system.</title>
        <authorList>
            <person name="Anantharaman K."/>
            <person name="Brown C.T."/>
            <person name="Hug L.A."/>
            <person name="Sharon I."/>
            <person name="Castelle C.J."/>
            <person name="Probst A.J."/>
            <person name="Thomas B.C."/>
            <person name="Singh A."/>
            <person name="Wilkins M.J."/>
            <person name="Karaoz U."/>
            <person name="Brodie E.L."/>
            <person name="Williams K.H."/>
            <person name="Hubbard S.S."/>
            <person name="Banfield J.F."/>
        </authorList>
    </citation>
    <scope>NUCLEOTIDE SEQUENCE [LARGE SCALE GENOMIC DNA]</scope>
</reference>
<gene>
    <name evidence="7" type="ORF">A2494_02985</name>
</gene>
<evidence type="ECO:0000256" key="3">
    <source>
        <dbReference type="ARBA" id="ARBA00022884"/>
    </source>
</evidence>
<dbReference type="SUPFAM" id="SSF48013">
    <property type="entry name" value="NusB-like"/>
    <property type="match status" value="1"/>
</dbReference>
<dbReference type="PANTHER" id="PTHR11078:SF3">
    <property type="entry name" value="ANTITERMINATION NUSB DOMAIN-CONTAINING PROTEIN"/>
    <property type="match status" value="1"/>
</dbReference>
<organism evidence="7 8">
    <name type="scientific">Candidatus Lloydbacteria bacterium RIFOXYC12_FULL_46_25</name>
    <dbReference type="NCBI Taxonomy" id="1798670"/>
    <lineage>
        <taxon>Bacteria</taxon>
        <taxon>Candidatus Lloydiibacteriota</taxon>
    </lineage>
</organism>
<accession>A0A1G2E466</accession>
<comment type="caution">
    <text evidence="7">The sequence shown here is derived from an EMBL/GenBank/DDBJ whole genome shotgun (WGS) entry which is preliminary data.</text>
</comment>
<evidence type="ECO:0000256" key="5">
    <source>
        <dbReference type="ARBA" id="ARBA00023163"/>
    </source>
</evidence>
<dbReference type="InterPro" id="IPR035926">
    <property type="entry name" value="NusB-like_sf"/>
</dbReference>
<dbReference type="PROSITE" id="PS51462">
    <property type="entry name" value="NUDIX"/>
    <property type="match status" value="1"/>
</dbReference>
<feature type="non-terminal residue" evidence="7">
    <location>
        <position position="1"/>
    </location>
</feature>
<dbReference type="NCBIfam" id="TIGR01951">
    <property type="entry name" value="nusB"/>
    <property type="match status" value="1"/>
</dbReference>
<comment type="similarity">
    <text evidence="1">Belongs to the NusB family.</text>
</comment>
<proteinExistence type="inferred from homology"/>
<feature type="domain" description="Nudix hydrolase" evidence="6">
    <location>
        <begin position="147"/>
        <end position="279"/>
    </location>
</feature>
<sequence>EWDFNTYNEENVSDALSRNIAEFAPGLNDSTFMADLLKNIIAKKPELDLIIEKAAPAWPIDRISVVDRNVLRIGLHELLFGDRSEVPPKVAINESIELAKTFGGENSGKFVNGVLGAVYKEIGEPGKDETSQSKDKKNQVIDPSTLPLEQLGGAVVYARNEGELYLALVHDIFGHWTLSKGHIEEGESPEQGTIRELKEEINADIVIREKLGENEYIASHPEKGKLRKHVIYFLAEAPFQPLELEEGKGGLDDARWFRAQEIIDLNIYDDILPLITNAITLLMKEGK</sequence>
<keyword evidence="2" id="KW-0889">Transcription antitermination</keyword>
<dbReference type="GO" id="GO:0003723">
    <property type="term" value="F:RNA binding"/>
    <property type="evidence" value="ECO:0007669"/>
    <property type="project" value="UniProtKB-KW"/>
</dbReference>
<dbReference type="GO" id="GO:0031564">
    <property type="term" value="P:transcription antitermination"/>
    <property type="evidence" value="ECO:0007669"/>
    <property type="project" value="UniProtKB-KW"/>
</dbReference>
<dbReference type="Proteomes" id="UP000178106">
    <property type="component" value="Unassembled WGS sequence"/>
</dbReference>
<keyword evidence="3" id="KW-0694">RNA-binding</keyword>
<evidence type="ECO:0000256" key="2">
    <source>
        <dbReference type="ARBA" id="ARBA00022814"/>
    </source>
</evidence>
<dbReference type="PANTHER" id="PTHR11078">
    <property type="entry name" value="N UTILIZATION SUBSTANCE PROTEIN B-RELATED"/>
    <property type="match status" value="1"/>
</dbReference>
<evidence type="ECO:0000259" key="6">
    <source>
        <dbReference type="PROSITE" id="PS51462"/>
    </source>
</evidence>